<protein>
    <submittedName>
        <fullName evidence="8">Uncharacterized protein</fullName>
    </submittedName>
</protein>
<evidence type="ECO:0000256" key="6">
    <source>
        <dbReference type="SAM" id="MobiDB-lite"/>
    </source>
</evidence>
<dbReference type="PANTHER" id="PTHR14781">
    <property type="entry name" value="INTRAFLAGELLAR TRANSPORT PROTEIN 56"/>
    <property type="match status" value="1"/>
</dbReference>
<name>K2N4L6_TRYCR</name>
<keyword evidence="9" id="KW-1185">Reference proteome</keyword>
<comment type="similarity">
    <text evidence="2">Belongs to the IFT56 family.</text>
</comment>
<evidence type="ECO:0000313" key="9">
    <source>
        <dbReference type="Proteomes" id="UP000007350"/>
    </source>
</evidence>
<dbReference type="Proteomes" id="UP000007350">
    <property type="component" value="Unassembled WGS sequence"/>
</dbReference>
<dbReference type="Gene3D" id="1.25.40.10">
    <property type="entry name" value="Tetratricopeptide repeat domain"/>
    <property type="match status" value="2"/>
</dbReference>
<keyword evidence="7" id="KW-0732">Signal</keyword>
<feature type="chain" id="PRO_5003865107" evidence="7">
    <location>
        <begin position="27"/>
        <end position="654"/>
    </location>
</feature>
<evidence type="ECO:0000256" key="3">
    <source>
        <dbReference type="ARBA" id="ARBA00022737"/>
    </source>
</evidence>
<evidence type="ECO:0000256" key="5">
    <source>
        <dbReference type="ARBA" id="ARBA00023273"/>
    </source>
</evidence>
<keyword evidence="5" id="KW-0966">Cell projection</keyword>
<gene>
    <name evidence="8" type="ORF">MOQ_003230</name>
</gene>
<evidence type="ECO:0000256" key="1">
    <source>
        <dbReference type="ARBA" id="ARBA00004138"/>
    </source>
</evidence>
<accession>K2N4L6</accession>
<dbReference type="SUPFAM" id="SSF48452">
    <property type="entry name" value="TPR-like"/>
    <property type="match status" value="2"/>
</dbReference>
<dbReference type="GO" id="GO:0030992">
    <property type="term" value="C:intraciliary transport particle B"/>
    <property type="evidence" value="ECO:0007669"/>
    <property type="project" value="TreeGrafter"/>
</dbReference>
<sequence>MARLSEFKFFFFFFSLLLRYPTYIHTCTCTCTLEEKLQRTWNSIFGGGGTPEITVDQRTHTHRVLYTGKRRKPKEEKKKSKGNTQEGAMLLTSGRVRRKNAAPIQKTIQTKASVVDQLEEALQARDFSKATTMLEFYKTTNQPVGELSINPWLAYSAFHMNDVGKAIDVYKELLSLERCDPMHYIHMGCCHFVNGSYKEAEECALRGPECSLQTRLLFHIAQKLYDEEKLLIYHQKLKDTVEDQLSLAAVHYYRGHFQEAIDVYKRILLETREYLALNVYVAMCYYKLDYYDVSLEVLNVYLQTHSNSATAINLKACNHYRLYNGKTAEGELRVLIDLQRSTYNVENDIVKHNLVVFRNGEDALQALPPLINVVPEARLNLVIYQLRHDQFEEAYELIKDLEPVSTPEYILKGVVNALIGQKLDSEEHLKITREYFNLIGTAPSECDTIPGRQCMASYFFLLRDFPNVLLYLRSIKPYFLNDDTFLYLYGIACAGTGNFAEAEESLTAVRSEKIRAEFSYTSWLMRSHIMNNHAKRAWDIYLKMETSAESFNVLQLMANDCYKVCAFYYAAKAFDVLERLDNTPEYIEGKKGACIGVFQQVFANQEPVDSLFDVVKMLESSVQQHVGEPQVSQQFESILKVMKDWLKESKLKRK</sequence>
<proteinExistence type="inferred from homology"/>
<dbReference type="FunFam" id="1.25.40.10:FF:001402">
    <property type="entry name" value="Intraflagellar transport protein 56 homolog"/>
    <property type="match status" value="1"/>
</dbReference>
<feature type="signal peptide" evidence="7">
    <location>
        <begin position="1"/>
        <end position="26"/>
    </location>
</feature>
<evidence type="ECO:0000313" key="8">
    <source>
        <dbReference type="EMBL" id="EKF32909.1"/>
    </source>
</evidence>
<dbReference type="EMBL" id="AHKC01009527">
    <property type="protein sequence ID" value="EKF32909.1"/>
    <property type="molecule type" value="Genomic_DNA"/>
</dbReference>
<keyword evidence="3" id="KW-0677">Repeat</keyword>
<organism evidence="8 9">
    <name type="scientific">Trypanosoma cruzi marinkellei</name>
    <dbReference type="NCBI Taxonomy" id="85056"/>
    <lineage>
        <taxon>Eukaryota</taxon>
        <taxon>Discoba</taxon>
        <taxon>Euglenozoa</taxon>
        <taxon>Kinetoplastea</taxon>
        <taxon>Metakinetoplastina</taxon>
        <taxon>Trypanosomatida</taxon>
        <taxon>Trypanosomatidae</taxon>
        <taxon>Trypanosoma</taxon>
        <taxon>Schizotrypanum</taxon>
    </lineage>
</organism>
<dbReference type="InterPro" id="IPR011990">
    <property type="entry name" value="TPR-like_helical_dom_sf"/>
</dbReference>
<dbReference type="GO" id="GO:0035720">
    <property type="term" value="P:intraciliary anterograde transport"/>
    <property type="evidence" value="ECO:0007669"/>
    <property type="project" value="TreeGrafter"/>
</dbReference>
<keyword evidence="4" id="KW-0802">TPR repeat</keyword>
<evidence type="ECO:0000256" key="4">
    <source>
        <dbReference type="ARBA" id="ARBA00022803"/>
    </source>
</evidence>
<evidence type="ECO:0000256" key="7">
    <source>
        <dbReference type="SAM" id="SignalP"/>
    </source>
</evidence>
<comment type="subcellular location">
    <subcellularLocation>
        <location evidence="1">Cell projection</location>
        <location evidence="1">Cilium</location>
    </subcellularLocation>
</comment>
<dbReference type="GO" id="GO:0097546">
    <property type="term" value="C:ciliary base"/>
    <property type="evidence" value="ECO:0007669"/>
    <property type="project" value="TreeGrafter"/>
</dbReference>
<dbReference type="GO" id="GO:0035735">
    <property type="term" value="P:intraciliary transport involved in cilium assembly"/>
    <property type="evidence" value="ECO:0007669"/>
    <property type="project" value="TreeGrafter"/>
</dbReference>
<dbReference type="AlphaFoldDB" id="K2N4L6"/>
<dbReference type="PANTHER" id="PTHR14781:SF0">
    <property type="entry name" value="INTRAFLAGELLAR TRANSPORT PROTEIN 56"/>
    <property type="match status" value="1"/>
</dbReference>
<reference evidence="8 9" key="1">
    <citation type="journal article" date="2012" name="BMC Genomics">
        <title>Comparative genomic analysis of human infective Trypanosoma cruzi lineages with the bat-restricted subspecies T. cruzi marinkellei.</title>
        <authorList>
            <person name="Franzen O."/>
            <person name="Talavera-Lopez C."/>
            <person name="Ochaya S."/>
            <person name="Butler C.E."/>
            <person name="Messenger L.A."/>
            <person name="Lewis M.D."/>
            <person name="Llewellyn M.S."/>
            <person name="Marinkelle C.J."/>
            <person name="Tyler K.M."/>
            <person name="Miles M.A."/>
            <person name="Andersson B."/>
        </authorList>
    </citation>
    <scope>NUCLEOTIDE SEQUENCE [LARGE SCALE GENOMIC DNA]</scope>
    <source>
        <strain evidence="8 9">B7</strain>
    </source>
</reference>
<comment type="caution">
    <text evidence="8">The sequence shown here is derived from an EMBL/GenBank/DDBJ whole genome shotgun (WGS) entry which is preliminary data.</text>
</comment>
<feature type="region of interest" description="Disordered" evidence="6">
    <location>
        <begin position="66"/>
        <end position="86"/>
    </location>
</feature>
<dbReference type="OrthoDB" id="95390at2759"/>
<evidence type="ECO:0000256" key="2">
    <source>
        <dbReference type="ARBA" id="ARBA00007834"/>
    </source>
</evidence>
<dbReference type="GO" id="GO:0120170">
    <property type="term" value="F:intraciliary transport particle B binding"/>
    <property type="evidence" value="ECO:0007669"/>
    <property type="project" value="TreeGrafter"/>
</dbReference>
<dbReference type="GO" id="GO:0036064">
    <property type="term" value="C:ciliary basal body"/>
    <property type="evidence" value="ECO:0007669"/>
    <property type="project" value="TreeGrafter"/>
</dbReference>
<dbReference type="InterPro" id="IPR030511">
    <property type="entry name" value="TTC26"/>
</dbReference>